<reference evidence="4" key="1">
    <citation type="journal article" date="2019" name="Int. J. Syst. Evol. Microbiol.">
        <title>The Global Catalogue of Microorganisms (GCM) 10K type strain sequencing project: providing services to taxonomists for standard genome sequencing and annotation.</title>
        <authorList>
            <consortium name="The Broad Institute Genomics Platform"/>
            <consortium name="The Broad Institute Genome Sequencing Center for Infectious Disease"/>
            <person name="Wu L."/>
            <person name="Ma J."/>
        </authorList>
    </citation>
    <scope>NUCLEOTIDE SEQUENCE [LARGE SCALE GENOMIC DNA]</scope>
    <source>
        <strain evidence="4">TBRC 5832</strain>
    </source>
</reference>
<accession>A0ABV8IQ21</accession>
<evidence type="ECO:0000259" key="2">
    <source>
        <dbReference type="PROSITE" id="PS50208"/>
    </source>
</evidence>
<dbReference type="PROSITE" id="PS50005">
    <property type="entry name" value="TPR"/>
    <property type="match status" value="1"/>
</dbReference>
<dbReference type="PANTHER" id="PTHR22576:SF37">
    <property type="entry name" value="MUCOSA-ASSOCIATED LYMPHOID TISSUE LYMPHOMA TRANSLOCATION PROTEIN 1"/>
    <property type="match status" value="1"/>
</dbReference>
<proteinExistence type="predicted"/>
<dbReference type="PROSITE" id="PS50208">
    <property type="entry name" value="CASPASE_P20"/>
    <property type="match status" value="1"/>
</dbReference>
<dbReference type="InterPro" id="IPR011990">
    <property type="entry name" value="TPR-like_helical_dom_sf"/>
</dbReference>
<sequence>MTPGRRYRALLLGNSEFPREPVQLPGLAGPPADVERLREALTDREYGLHRAEDVMVRRDLEISPMREEIEVFLDAGRPGDQLLVFYSGHGWREEDGELYLCARDTTRRAIRSTTLSAADLAGQMQASRASATIVVLDCCNSGNYRFKGPSPVRVFDGSGVAALTSSQPDRPSRDAVAPGRTSQFTGHLVAGLRGAARGRDGHLLLSDLYDYVHERMAAEGAIRPTYHNRLAGLVALGRTPRTGGSVTGSNLVADQLKAALRLESADRVSAVRALRRLSEHDSGWGTLAALRLGELATADGDDATAVRAYDRVLASGDPRWAAEAAYRRGVRLAAMGEPDHAAESWRRAVELDDPRWSSAAARELGRRLCGDPATVTAGLAHYRRALVALDDPGLALEAGDAMRAAGRYDEARAVYRRLVSRAGRPWSVIGADRQAGLPAPGAGRS</sequence>
<keyword evidence="4" id="KW-1185">Reference proteome</keyword>
<feature type="domain" description="Caspase family p20" evidence="2">
    <location>
        <begin position="5"/>
        <end position="90"/>
    </location>
</feature>
<evidence type="ECO:0000313" key="4">
    <source>
        <dbReference type="Proteomes" id="UP001595867"/>
    </source>
</evidence>
<dbReference type="EMBL" id="JBHSBL010000007">
    <property type="protein sequence ID" value="MFC4065094.1"/>
    <property type="molecule type" value="Genomic_DNA"/>
</dbReference>
<dbReference type="SUPFAM" id="SSF48452">
    <property type="entry name" value="TPR-like"/>
    <property type="match status" value="1"/>
</dbReference>
<dbReference type="InterPro" id="IPR011600">
    <property type="entry name" value="Pept_C14_caspase"/>
</dbReference>
<dbReference type="Gene3D" id="1.25.40.10">
    <property type="entry name" value="Tetratricopeptide repeat domain"/>
    <property type="match status" value="1"/>
</dbReference>
<dbReference type="InterPro" id="IPR029030">
    <property type="entry name" value="Caspase-like_dom_sf"/>
</dbReference>
<protein>
    <submittedName>
        <fullName evidence="3">Caspase family protein</fullName>
    </submittedName>
</protein>
<name>A0ABV8IQ21_9ACTN</name>
<evidence type="ECO:0000313" key="3">
    <source>
        <dbReference type="EMBL" id="MFC4065094.1"/>
    </source>
</evidence>
<feature type="repeat" description="TPR" evidence="1">
    <location>
        <begin position="322"/>
        <end position="355"/>
    </location>
</feature>
<organism evidence="3 4">
    <name type="scientific">Actinoplanes subglobosus</name>
    <dbReference type="NCBI Taxonomy" id="1547892"/>
    <lineage>
        <taxon>Bacteria</taxon>
        <taxon>Bacillati</taxon>
        <taxon>Actinomycetota</taxon>
        <taxon>Actinomycetes</taxon>
        <taxon>Micromonosporales</taxon>
        <taxon>Micromonosporaceae</taxon>
        <taxon>Actinoplanes</taxon>
    </lineage>
</organism>
<dbReference type="Proteomes" id="UP001595867">
    <property type="component" value="Unassembled WGS sequence"/>
</dbReference>
<gene>
    <name evidence="3" type="ORF">ACFO0C_09135</name>
</gene>
<dbReference type="InterPro" id="IPR019734">
    <property type="entry name" value="TPR_rpt"/>
</dbReference>
<comment type="caution">
    <text evidence="3">The sequence shown here is derived from an EMBL/GenBank/DDBJ whole genome shotgun (WGS) entry which is preliminary data.</text>
</comment>
<dbReference type="InterPro" id="IPR001309">
    <property type="entry name" value="Pept_C14_p20"/>
</dbReference>
<evidence type="ECO:0000256" key="1">
    <source>
        <dbReference type="PROSITE-ProRule" id="PRU00339"/>
    </source>
</evidence>
<keyword evidence="1" id="KW-0802">TPR repeat</keyword>
<dbReference type="PANTHER" id="PTHR22576">
    <property type="entry name" value="MUCOSA ASSOCIATED LYMPHOID TISSUE LYMPHOMA TRANSLOCATION PROTEIN 1/PARACASPASE"/>
    <property type="match status" value="1"/>
</dbReference>
<dbReference type="RefSeq" id="WP_378066126.1">
    <property type="nucleotide sequence ID" value="NZ_JBHSBL010000007.1"/>
</dbReference>
<dbReference type="Pfam" id="PF00656">
    <property type="entry name" value="Peptidase_C14"/>
    <property type="match status" value="1"/>
</dbReference>
<dbReference type="SUPFAM" id="SSF52129">
    <property type="entry name" value="Caspase-like"/>
    <property type="match status" value="1"/>
</dbReference>
<dbReference type="Gene3D" id="3.40.50.1460">
    <property type="match status" value="1"/>
</dbReference>
<dbReference type="InterPro" id="IPR052039">
    <property type="entry name" value="Caspase-related_regulators"/>
</dbReference>
<dbReference type="NCBIfam" id="NF047832">
    <property type="entry name" value="caspase_w_EACC1"/>
    <property type="match status" value="1"/>
</dbReference>